<dbReference type="PANTHER" id="PTHR44525:SF1">
    <property type="entry name" value="WD REPEAT-CONTAINING PROTEIN 27"/>
    <property type="match status" value="1"/>
</dbReference>
<reference evidence="2 3" key="1">
    <citation type="journal article" date="2013" name="Nature">
        <title>Insights into bilaterian evolution from three spiralian genomes.</title>
        <authorList>
            <person name="Simakov O."/>
            <person name="Marletaz F."/>
            <person name="Cho S.J."/>
            <person name="Edsinger-Gonzales E."/>
            <person name="Havlak P."/>
            <person name="Hellsten U."/>
            <person name="Kuo D.H."/>
            <person name="Larsson T."/>
            <person name="Lv J."/>
            <person name="Arendt D."/>
            <person name="Savage R."/>
            <person name="Osoegawa K."/>
            <person name="de Jong P."/>
            <person name="Grimwood J."/>
            <person name="Chapman J.A."/>
            <person name="Shapiro H."/>
            <person name="Aerts A."/>
            <person name="Otillar R.P."/>
            <person name="Terry A.Y."/>
            <person name="Boore J.L."/>
            <person name="Grigoriev I.V."/>
            <person name="Lindberg D.R."/>
            <person name="Seaver E.C."/>
            <person name="Weisblat D.A."/>
            <person name="Putnam N.H."/>
            <person name="Rokhsar D.S."/>
        </authorList>
    </citation>
    <scope>NUCLEOTIDE SEQUENCE [LARGE SCALE GENOMIC DNA]</scope>
</reference>
<gene>
    <name evidence="2" type="ORF">LOTGIDRAFT_169443</name>
</gene>
<dbReference type="SMART" id="SM00320">
    <property type="entry name" value="WD40"/>
    <property type="match status" value="9"/>
</dbReference>
<dbReference type="PROSITE" id="PS50294">
    <property type="entry name" value="WD_REPEATS_REGION"/>
    <property type="match status" value="4"/>
</dbReference>
<feature type="repeat" description="WD" evidence="1">
    <location>
        <begin position="53"/>
        <end position="87"/>
    </location>
</feature>
<evidence type="ECO:0000313" key="3">
    <source>
        <dbReference type="Proteomes" id="UP000030746"/>
    </source>
</evidence>
<dbReference type="EMBL" id="KB203711">
    <property type="protein sequence ID" value="ESO83374.1"/>
    <property type="molecule type" value="Genomic_DNA"/>
</dbReference>
<dbReference type="PANTHER" id="PTHR44525">
    <property type="entry name" value="WD REPEAT-CONTAINING PROTEIN 27"/>
    <property type="match status" value="1"/>
</dbReference>
<dbReference type="STRING" id="225164.V4B4M8"/>
<organism evidence="2 3">
    <name type="scientific">Lottia gigantea</name>
    <name type="common">Giant owl limpet</name>
    <dbReference type="NCBI Taxonomy" id="225164"/>
    <lineage>
        <taxon>Eukaryota</taxon>
        <taxon>Metazoa</taxon>
        <taxon>Spiralia</taxon>
        <taxon>Lophotrochozoa</taxon>
        <taxon>Mollusca</taxon>
        <taxon>Gastropoda</taxon>
        <taxon>Patellogastropoda</taxon>
        <taxon>Lottioidea</taxon>
        <taxon>Lottiidae</taxon>
        <taxon>Lottia</taxon>
    </lineage>
</organism>
<name>V4B4M8_LOTGI</name>
<evidence type="ECO:0000256" key="1">
    <source>
        <dbReference type="PROSITE-ProRule" id="PRU00221"/>
    </source>
</evidence>
<dbReference type="RefSeq" id="XP_009065978.1">
    <property type="nucleotide sequence ID" value="XM_009067730.1"/>
</dbReference>
<dbReference type="Pfam" id="PF00400">
    <property type="entry name" value="WD40"/>
    <property type="match status" value="5"/>
</dbReference>
<dbReference type="AlphaFoldDB" id="V4B4M8"/>
<dbReference type="PROSITE" id="PS50082">
    <property type="entry name" value="WD_REPEATS_2"/>
    <property type="match status" value="4"/>
</dbReference>
<sequence>MSLVQRFSLAPGFNPDRVVPAVNSDYFALPTTRTTVGVWSFDKLEHRHKPLELQGHRRSISALAFGNSCGSGLLCSCADDYVIVWDIPKCQRHFDERKSIRGEIIATTIGETIHCSFSADDTLVAVCVDIDVHILKSDSQTTVALLDGHLSRVIGAEFCPHYSSTVVSISEDGTFKIWDLENKTLVYQSCVITSFSLVSLCMNWADPTFSVGSSDGVVRTYDLTDGNDFRKLHQVDIEGIVRKMNSTKTLQNATKPKDSKTISSRATWNKTEKFIPQMEYKNEGGESYCGIVGLWYAYSNTQTNADADKPEFLRNAVTDVISNRPTILMVSITSGLLQIDPKTLETLEYVDLTESIRSEGNFASNSVIINALNYACLSYGKNIGDVWIVAGTLFENRIHVLDWTLSETMCHDEETVENLDTAMDLLSLNPDLNPDRDMRSKTMELCFIAVNPLRENSILNSRLEPLSKTKVNPLMRRKQMSLSSTNRRNSYSNHTTTFKNKIKSSGYAQQGPKAKFFQPNVGKPKQTTLMKRSTSCDPVLLVQEYPTKCGPPDVLVHQESLSETPTPILSLRFSGNGNHLACSLANKLAMTFSMPLKKAGSVFQGHDAAVNSMDWSHDNKFLLTSSDDRSVILWNAASEPIMKMATINNNFSFLESETTNKNNPSFSKEIRQAQFYYMDKFILLISGNTFYMYKYFLDQTKDDIKRYLTKSKYKLVKSWATESQSLTALAAMNSFYSYVAICAGSNRSFEVFDLNEGRSVTVVEDAHARPIHAVSLNGGSNYVSQPSSAYNVFATTAVSDCIRLWDIRTKRCVQRFEGHQNKALQCGIAISPCGQYLASGSEDKLTYIFDIRTGTYCERLRGHTDVVSTVCYHPAKPILASGSINGSVCLFKPERWKR</sequence>
<dbReference type="Proteomes" id="UP000030746">
    <property type="component" value="Unassembled WGS sequence"/>
</dbReference>
<protein>
    <recommendedName>
        <fullName evidence="4">Anaphase-promoting complex subunit 4 WD40 domain-containing protein</fullName>
    </recommendedName>
</protein>
<proteinExistence type="predicted"/>
<dbReference type="InterPro" id="IPR015943">
    <property type="entry name" value="WD40/YVTN_repeat-like_dom_sf"/>
</dbReference>
<dbReference type="Gene3D" id="2.130.10.10">
    <property type="entry name" value="YVTN repeat-like/Quinoprotein amine dehydrogenase"/>
    <property type="match status" value="3"/>
</dbReference>
<feature type="repeat" description="WD" evidence="1">
    <location>
        <begin position="146"/>
        <end position="188"/>
    </location>
</feature>
<accession>V4B4M8</accession>
<feature type="repeat" description="WD" evidence="1">
    <location>
        <begin position="860"/>
        <end position="898"/>
    </location>
</feature>
<dbReference type="InterPro" id="IPR036322">
    <property type="entry name" value="WD40_repeat_dom_sf"/>
</dbReference>
<evidence type="ECO:0008006" key="4">
    <source>
        <dbReference type="Google" id="ProtNLM"/>
    </source>
</evidence>
<dbReference type="OrthoDB" id="20669at2759"/>
<dbReference type="SUPFAM" id="SSF50998">
    <property type="entry name" value="Quinoprotein alcohol dehydrogenase-like"/>
    <property type="match status" value="1"/>
</dbReference>
<keyword evidence="3" id="KW-1185">Reference proteome</keyword>
<evidence type="ECO:0000313" key="2">
    <source>
        <dbReference type="EMBL" id="ESO83374.1"/>
    </source>
</evidence>
<dbReference type="InterPro" id="IPR001680">
    <property type="entry name" value="WD40_rpt"/>
</dbReference>
<dbReference type="GeneID" id="20241138"/>
<dbReference type="HOGENOM" id="CLU_018295_0_0_1"/>
<dbReference type="KEGG" id="lgi:LOTGIDRAFT_169443"/>
<dbReference type="CTD" id="20241138"/>
<dbReference type="SUPFAM" id="SSF50978">
    <property type="entry name" value="WD40 repeat-like"/>
    <property type="match status" value="1"/>
</dbReference>
<keyword evidence="1" id="KW-0853">WD repeat</keyword>
<feature type="repeat" description="WD" evidence="1">
    <location>
        <begin position="603"/>
        <end position="644"/>
    </location>
</feature>
<dbReference type="InterPro" id="IPR011047">
    <property type="entry name" value="Quinoprotein_ADH-like_sf"/>
</dbReference>
<dbReference type="OMA" id="FAQFYYI"/>
<dbReference type="InterPro" id="IPR042411">
    <property type="entry name" value="WDR27"/>
</dbReference>